<evidence type="ECO:0000313" key="2">
    <source>
        <dbReference type="Proteomes" id="UP000299102"/>
    </source>
</evidence>
<dbReference type="EMBL" id="BGZK01000040">
    <property type="protein sequence ID" value="GBP10292.1"/>
    <property type="molecule type" value="Genomic_DNA"/>
</dbReference>
<gene>
    <name evidence="1" type="ORF">EVAR_5614_1</name>
</gene>
<reference evidence="1 2" key="1">
    <citation type="journal article" date="2019" name="Commun. Biol.">
        <title>The bagworm genome reveals a unique fibroin gene that provides high tensile strength.</title>
        <authorList>
            <person name="Kono N."/>
            <person name="Nakamura H."/>
            <person name="Ohtoshi R."/>
            <person name="Tomita M."/>
            <person name="Numata K."/>
            <person name="Arakawa K."/>
        </authorList>
    </citation>
    <scope>NUCLEOTIDE SEQUENCE [LARGE SCALE GENOMIC DNA]</scope>
</reference>
<sequence length="136" mass="15666">MIKYYKLIRRIFVVGSRPSRDHVRAVHTNTVITSKQCSEVRAQPRPRFLRVSRHTRGCQSDIIDTLIAITGKKTFWDGLSIDELRRSGKGPQTAIGYKVTGINKTDLSCELRRYFVKREFNVYSVVIQAVYSVCEI</sequence>
<proteinExistence type="predicted"/>
<evidence type="ECO:0000313" key="1">
    <source>
        <dbReference type="EMBL" id="GBP10292.1"/>
    </source>
</evidence>
<keyword evidence="2" id="KW-1185">Reference proteome</keyword>
<organism evidence="1 2">
    <name type="scientific">Eumeta variegata</name>
    <name type="common">Bagworm moth</name>
    <name type="synonym">Eumeta japonica</name>
    <dbReference type="NCBI Taxonomy" id="151549"/>
    <lineage>
        <taxon>Eukaryota</taxon>
        <taxon>Metazoa</taxon>
        <taxon>Ecdysozoa</taxon>
        <taxon>Arthropoda</taxon>
        <taxon>Hexapoda</taxon>
        <taxon>Insecta</taxon>
        <taxon>Pterygota</taxon>
        <taxon>Neoptera</taxon>
        <taxon>Endopterygota</taxon>
        <taxon>Lepidoptera</taxon>
        <taxon>Glossata</taxon>
        <taxon>Ditrysia</taxon>
        <taxon>Tineoidea</taxon>
        <taxon>Psychidae</taxon>
        <taxon>Oiketicinae</taxon>
        <taxon>Eumeta</taxon>
    </lineage>
</organism>
<comment type="caution">
    <text evidence="1">The sequence shown here is derived from an EMBL/GenBank/DDBJ whole genome shotgun (WGS) entry which is preliminary data.</text>
</comment>
<dbReference type="Proteomes" id="UP000299102">
    <property type="component" value="Unassembled WGS sequence"/>
</dbReference>
<accession>A0A4C1T7A0</accession>
<protein>
    <submittedName>
        <fullName evidence="1">Uncharacterized protein</fullName>
    </submittedName>
</protein>
<dbReference type="AlphaFoldDB" id="A0A4C1T7A0"/>
<name>A0A4C1T7A0_EUMVA</name>